<dbReference type="Gramene" id="TraesCLE_scaffold_011055_01G000300.1">
    <property type="protein sequence ID" value="TraesCLE_scaffold_011055_01G000300.1"/>
    <property type="gene ID" value="TraesCLE_scaffold_011055_01G000300"/>
</dbReference>
<feature type="chain" id="PRO_5018616150" evidence="6">
    <location>
        <begin position="25"/>
        <end position="189"/>
    </location>
</feature>
<feature type="compositionally biased region" description="Pro residues" evidence="5">
    <location>
        <begin position="62"/>
        <end position="103"/>
    </location>
</feature>
<dbReference type="Gramene" id="TraesCAD_scaffold_049424_01G000100.1">
    <property type="protein sequence ID" value="TraesCAD_scaffold_049424_01G000100.1"/>
    <property type="gene ID" value="TraesCAD_scaffold_049424_01G000100"/>
</dbReference>
<dbReference type="Gramene" id="TraesLAC4B03G02324950.1">
    <property type="protein sequence ID" value="TraesLAC4B03G02324950.1.CDS1"/>
    <property type="gene ID" value="TraesLAC4B03G02324950"/>
</dbReference>
<dbReference type="GO" id="GO:0004869">
    <property type="term" value="F:cysteine-type endopeptidase inhibitor activity"/>
    <property type="evidence" value="ECO:0007669"/>
    <property type="project" value="UniProtKB-KW"/>
</dbReference>
<accession>A0A3B6IXL0</accession>
<sequence length="189" mass="20134">MDMRPSLHVLLPLLLATFIAIAHAETDTAAVPSPSLATYPTPAWTPVFPPPPPTPEWSSVSTPPPPALTPLSPPPPPPPAWTPVSSPPPPPQASPPPPPPPAWTPVANVNVQSIKQVGQFAVRIHALHVEVDLVFVKVVSCRTQPSSDGFIYQLVVAVTGSGAESPQYDAVVWGILGTMRWELRSFKPK</sequence>
<evidence type="ECO:0000256" key="6">
    <source>
        <dbReference type="SAM" id="SignalP"/>
    </source>
</evidence>
<dbReference type="Gramene" id="TraesCS4B02G288600.1">
    <property type="protein sequence ID" value="TraesCS4B02G288600.1.cds1"/>
    <property type="gene ID" value="TraesCS4B02G288600"/>
</dbReference>
<feature type="domain" description="Cystatin" evidence="7">
    <location>
        <begin position="107"/>
        <end position="188"/>
    </location>
</feature>
<dbReference type="Gramene" id="TraesROB_scaffold_036491_01G000300.1">
    <property type="protein sequence ID" value="TraesROB_scaffold_036491_01G000300.1"/>
    <property type="gene ID" value="TraesROB_scaffold_036491_01G000300"/>
</dbReference>
<evidence type="ECO:0000256" key="1">
    <source>
        <dbReference type="ARBA" id="ARBA00007233"/>
    </source>
</evidence>
<dbReference type="SUPFAM" id="SSF54403">
    <property type="entry name" value="Cystatin/monellin"/>
    <property type="match status" value="1"/>
</dbReference>
<name>A0A3B6IXL0_WHEAT</name>
<dbReference type="Gramene" id="TraesWEE_scaffold_045338_01G000300.1">
    <property type="protein sequence ID" value="TraesWEE_scaffold_045338_01G000300.1"/>
    <property type="gene ID" value="TraesWEE_scaffold_045338_01G000300"/>
</dbReference>
<evidence type="ECO:0000256" key="2">
    <source>
        <dbReference type="ARBA" id="ARBA00022690"/>
    </source>
</evidence>
<dbReference type="InterPro" id="IPR046350">
    <property type="entry name" value="Cystatin_sf"/>
</dbReference>
<comment type="similarity">
    <text evidence="1">Belongs to the cystatin family. Phytocystatin subfamily.</text>
</comment>
<proteinExistence type="inferred from homology"/>
<dbReference type="SMR" id="A0A3B6IXL0"/>
<organism evidence="8">
    <name type="scientific">Triticum aestivum</name>
    <name type="common">Wheat</name>
    <dbReference type="NCBI Taxonomy" id="4565"/>
    <lineage>
        <taxon>Eukaryota</taxon>
        <taxon>Viridiplantae</taxon>
        <taxon>Streptophyta</taxon>
        <taxon>Embryophyta</taxon>
        <taxon>Tracheophyta</taxon>
        <taxon>Spermatophyta</taxon>
        <taxon>Magnoliopsida</taxon>
        <taxon>Liliopsida</taxon>
        <taxon>Poales</taxon>
        <taxon>Poaceae</taxon>
        <taxon>BOP clade</taxon>
        <taxon>Pooideae</taxon>
        <taxon>Triticodae</taxon>
        <taxon>Triticeae</taxon>
        <taxon>Triticinae</taxon>
        <taxon>Triticum</taxon>
    </lineage>
</organism>
<dbReference type="AlphaFoldDB" id="A0A3B6IXL0"/>
<dbReference type="PRINTS" id="PR01217">
    <property type="entry name" value="PRICHEXTENSN"/>
</dbReference>
<dbReference type="Gene3D" id="3.10.450.10">
    <property type="match status" value="1"/>
</dbReference>
<dbReference type="Proteomes" id="UP000019116">
    <property type="component" value="Chromosome 4B"/>
</dbReference>
<keyword evidence="3" id="KW-0789">Thiol protease inhibitor</keyword>
<keyword evidence="6" id="KW-0732">Signal</keyword>
<dbReference type="GO" id="GO:0006952">
    <property type="term" value="P:defense response"/>
    <property type="evidence" value="ECO:0007669"/>
    <property type="project" value="UniProtKB-KW"/>
</dbReference>
<feature type="region of interest" description="Disordered" evidence="5">
    <location>
        <begin position="50"/>
        <end position="104"/>
    </location>
</feature>
<dbReference type="Gramene" id="TraesCS4B03G0760400.1">
    <property type="protein sequence ID" value="TraesCS4B03G0760400.1.CDS1"/>
    <property type="gene ID" value="TraesCS4B03G0760400"/>
</dbReference>
<evidence type="ECO:0000256" key="3">
    <source>
        <dbReference type="ARBA" id="ARBA00022704"/>
    </source>
</evidence>
<dbReference type="STRING" id="4565.A0A3B6IXL0"/>
<protein>
    <submittedName>
        <fullName evidence="8">Cysteine proteinase inhibitor</fullName>
    </submittedName>
</protein>
<keyword evidence="4" id="KW-0611">Plant defense</keyword>
<evidence type="ECO:0000259" key="7">
    <source>
        <dbReference type="Pfam" id="PF16845"/>
    </source>
</evidence>
<reference evidence="8" key="2">
    <citation type="submission" date="2018-10" db="UniProtKB">
        <authorList>
            <consortium name="EnsemblPlants"/>
        </authorList>
    </citation>
    <scope>IDENTIFICATION</scope>
</reference>
<dbReference type="OMA" id="WSPVTNV"/>
<dbReference type="PANTHER" id="PTHR47116">
    <property type="entry name" value="PHLOEM FILAMENT PROTEIN"/>
    <property type="match status" value="1"/>
</dbReference>
<dbReference type="Gramene" id="TraesRN4B0100790100.1">
    <property type="protein sequence ID" value="TraesRN4B0100790100.1"/>
    <property type="gene ID" value="TraesRN4B0100790100"/>
</dbReference>
<dbReference type="Pfam" id="PF16845">
    <property type="entry name" value="SQAPI"/>
    <property type="match status" value="1"/>
</dbReference>
<dbReference type="EnsemblPlants" id="TraesCS4B02G288600.1">
    <property type="protein sequence ID" value="TraesCS4B02G288600.1.cds1"/>
    <property type="gene ID" value="TraesCS4B02G288600"/>
</dbReference>
<keyword evidence="2" id="KW-0646">Protease inhibitor</keyword>
<evidence type="ECO:0000256" key="4">
    <source>
        <dbReference type="ARBA" id="ARBA00022821"/>
    </source>
</evidence>
<dbReference type="Gramene" id="TraesMAC4B03G02370780.1">
    <property type="protein sequence ID" value="TraesMAC4B03G02370780.1.CDS1"/>
    <property type="gene ID" value="TraesMAC4B03G02370780"/>
</dbReference>
<dbReference type="Gramene" id="TraesARI4B03G02408730.1">
    <property type="protein sequence ID" value="TraesARI4B03G02408730.1.CDS1"/>
    <property type="gene ID" value="TraesARI4B03G02408730"/>
</dbReference>
<evidence type="ECO:0000313" key="9">
    <source>
        <dbReference type="Proteomes" id="UP000019116"/>
    </source>
</evidence>
<dbReference type="PaxDb" id="4565-Traes_4BL_FD0C84AA5.1"/>
<evidence type="ECO:0000313" key="8">
    <source>
        <dbReference type="EnsemblPlants" id="TraesCS4B02G288600.1.cds1"/>
    </source>
</evidence>
<dbReference type="InterPro" id="IPR027214">
    <property type="entry name" value="Cystatin"/>
</dbReference>
<keyword evidence="9" id="KW-1185">Reference proteome</keyword>
<evidence type="ECO:0000256" key="5">
    <source>
        <dbReference type="SAM" id="MobiDB-lite"/>
    </source>
</evidence>
<feature type="signal peptide" evidence="6">
    <location>
        <begin position="1"/>
        <end position="24"/>
    </location>
</feature>
<reference evidence="8" key="1">
    <citation type="submission" date="2018-08" db="EMBL/GenBank/DDBJ databases">
        <authorList>
            <person name="Rossello M."/>
        </authorList>
    </citation>
    <scope>NUCLEOTIDE SEQUENCE [LARGE SCALE GENOMIC DNA]</scope>
    <source>
        <strain evidence="8">cv. Chinese Spring</strain>
    </source>
</reference>
<dbReference type="InterPro" id="IPR000010">
    <property type="entry name" value="Cystatin_dom"/>
</dbReference>